<evidence type="ECO:0000256" key="1">
    <source>
        <dbReference type="SAM" id="SignalP"/>
    </source>
</evidence>
<accession>A0ABQ7Q5M8</accession>
<feature type="chain" id="PRO_5046025066" description="Secreted protein" evidence="1">
    <location>
        <begin position="38"/>
        <end position="75"/>
    </location>
</feature>
<protein>
    <recommendedName>
        <fullName evidence="4">Secreted protein</fullName>
    </recommendedName>
</protein>
<feature type="signal peptide" evidence="1">
    <location>
        <begin position="1"/>
        <end position="37"/>
    </location>
</feature>
<dbReference type="EMBL" id="JAHIBW010000021">
    <property type="protein sequence ID" value="KAG7300542.1"/>
    <property type="molecule type" value="Genomic_DNA"/>
</dbReference>
<reference evidence="2 3" key="1">
    <citation type="submission" date="2021-06" db="EMBL/GenBank/DDBJ databases">
        <title>A haploid diamondback moth (Plutella xylostella L.) genome assembly resolves 31 chromosomes and identifies a diamide resistance mutation.</title>
        <authorList>
            <person name="Ward C.M."/>
            <person name="Perry K.D."/>
            <person name="Baker G."/>
            <person name="Powis K."/>
            <person name="Heckel D.G."/>
            <person name="Baxter S.W."/>
        </authorList>
    </citation>
    <scope>NUCLEOTIDE SEQUENCE [LARGE SCALE GENOMIC DNA]</scope>
    <source>
        <strain evidence="2 3">LV</strain>
        <tissue evidence="2">Single pupa</tissue>
    </source>
</reference>
<evidence type="ECO:0000313" key="2">
    <source>
        <dbReference type="EMBL" id="KAG7300542.1"/>
    </source>
</evidence>
<keyword evidence="3" id="KW-1185">Reference proteome</keyword>
<comment type="caution">
    <text evidence="2">The sequence shown here is derived from an EMBL/GenBank/DDBJ whole genome shotgun (WGS) entry which is preliminary data.</text>
</comment>
<organism evidence="2 3">
    <name type="scientific">Plutella xylostella</name>
    <name type="common">Diamondback moth</name>
    <name type="synonym">Plutella maculipennis</name>
    <dbReference type="NCBI Taxonomy" id="51655"/>
    <lineage>
        <taxon>Eukaryota</taxon>
        <taxon>Metazoa</taxon>
        <taxon>Ecdysozoa</taxon>
        <taxon>Arthropoda</taxon>
        <taxon>Hexapoda</taxon>
        <taxon>Insecta</taxon>
        <taxon>Pterygota</taxon>
        <taxon>Neoptera</taxon>
        <taxon>Endopterygota</taxon>
        <taxon>Lepidoptera</taxon>
        <taxon>Glossata</taxon>
        <taxon>Ditrysia</taxon>
        <taxon>Yponomeutoidea</taxon>
        <taxon>Plutellidae</taxon>
        <taxon>Plutella</taxon>
    </lineage>
</organism>
<sequence>MRRRSEGDDLHHAGAVRAMTCTMLALLLHCVCVATTASSASSGGYPNVGSGYKSAGIKLATGRATAERRLCNQMD</sequence>
<gene>
    <name evidence="2" type="ORF">JYU34_016184</name>
</gene>
<evidence type="ECO:0000313" key="3">
    <source>
        <dbReference type="Proteomes" id="UP000823941"/>
    </source>
</evidence>
<proteinExistence type="predicted"/>
<keyword evidence="1" id="KW-0732">Signal</keyword>
<dbReference type="Proteomes" id="UP000823941">
    <property type="component" value="Chromosome 21"/>
</dbReference>
<evidence type="ECO:0008006" key="4">
    <source>
        <dbReference type="Google" id="ProtNLM"/>
    </source>
</evidence>
<name>A0ABQ7Q5M8_PLUXY</name>